<dbReference type="Proteomes" id="UP000504637">
    <property type="component" value="Unplaced"/>
</dbReference>
<dbReference type="PANTHER" id="PTHR37539:SF1">
    <property type="entry name" value="ER-BOUND OXYGENASE MPAB_MPAB'_RUBBER OXYGENASE CATALYTIC DOMAIN-CONTAINING PROTEIN"/>
    <property type="match status" value="1"/>
</dbReference>
<dbReference type="InterPro" id="IPR037473">
    <property type="entry name" value="Lcp-like"/>
</dbReference>
<keyword evidence="3" id="KW-1185">Reference proteome</keyword>
<reference evidence="4" key="1">
    <citation type="submission" date="2020-01" db="EMBL/GenBank/DDBJ databases">
        <authorList>
            <consortium name="DOE Joint Genome Institute"/>
            <person name="Haridas S."/>
            <person name="Albert R."/>
            <person name="Binder M."/>
            <person name="Bloem J."/>
            <person name="Labutti K."/>
            <person name="Salamov A."/>
            <person name="Andreopoulos B."/>
            <person name="Baker S.E."/>
            <person name="Barry K."/>
            <person name="Bills G."/>
            <person name="Bluhm B.H."/>
            <person name="Cannon C."/>
            <person name="Castanera R."/>
            <person name="Culley D.E."/>
            <person name="Daum C."/>
            <person name="Ezra D."/>
            <person name="Gonzalez J.B."/>
            <person name="Henrissat B."/>
            <person name="Kuo A."/>
            <person name="Liang C."/>
            <person name="Lipzen A."/>
            <person name="Lutzoni F."/>
            <person name="Magnuson J."/>
            <person name="Mondo S."/>
            <person name="Nolan M."/>
            <person name="Ohm R."/>
            <person name="Pangilinan J."/>
            <person name="Park H.-J."/>
            <person name="Ramirez L."/>
            <person name="Alfaro M."/>
            <person name="Sun H."/>
            <person name="Tritt A."/>
            <person name="Yoshinaga Y."/>
            <person name="Zwiers L.-H."/>
            <person name="Turgeon B.G."/>
            <person name="Goodwin S.B."/>
            <person name="Spatafora J.W."/>
            <person name="Crous P.W."/>
            <person name="Grigoriev I.V."/>
        </authorList>
    </citation>
    <scope>NUCLEOTIDE SEQUENCE</scope>
    <source>
        <strain evidence="4">CBS 342.82</strain>
    </source>
</reference>
<dbReference type="Pfam" id="PF09995">
    <property type="entry name" value="MPAB_Lcp_cat"/>
    <property type="match status" value="1"/>
</dbReference>
<dbReference type="OrthoDB" id="6361347at2759"/>
<gene>
    <name evidence="4" type="ORF">K489DRAFT_384169</name>
</gene>
<name>A0A6J3LTY7_9PEZI</name>
<keyword evidence="1" id="KW-0472">Membrane</keyword>
<keyword evidence="1" id="KW-0812">Transmembrane</keyword>
<accession>A0A6J3LTY7</accession>
<feature type="transmembrane region" description="Helical" evidence="1">
    <location>
        <begin position="424"/>
        <end position="447"/>
    </location>
</feature>
<dbReference type="AlphaFoldDB" id="A0A6J3LTY7"/>
<dbReference type="RefSeq" id="XP_033456287.1">
    <property type="nucleotide sequence ID" value="XM_033605794.1"/>
</dbReference>
<dbReference type="GO" id="GO:0016491">
    <property type="term" value="F:oxidoreductase activity"/>
    <property type="evidence" value="ECO:0007669"/>
    <property type="project" value="InterPro"/>
</dbReference>
<protein>
    <recommendedName>
        <fullName evidence="2">ER-bound oxygenase mpaB/mpaB'/Rubber oxygenase catalytic domain-containing protein</fullName>
    </recommendedName>
</protein>
<dbReference type="InterPro" id="IPR018713">
    <property type="entry name" value="MPAB/Lcp_cat_dom"/>
</dbReference>
<keyword evidence="1" id="KW-1133">Transmembrane helix</keyword>
<evidence type="ECO:0000259" key="2">
    <source>
        <dbReference type="Pfam" id="PF09995"/>
    </source>
</evidence>
<evidence type="ECO:0000256" key="1">
    <source>
        <dbReference type="SAM" id="Phobius"/>
    </source>
</evidence>
<organism evidence="4">
    <name type="scientific">Dissoconium aciculare CBS 342.82</name>
    <dbReference type="NCBI Taxonomy" id="1314786"/>
    <lineage>
        <taxon>Eukaryota</taxon>
        <taxon>Fungi</taxon>
        <taxon>Dikarya</taxon>
        <taxon>Ascomycota</taxon>
        <taxon>Pezizomycotina</taxon>
        <taxon>Dothideomycetes</taxon>
        <taxon>Dothideomycetidae</taxon>
        <taxon>Mycosphaerellales</taxon>
        <taxon>Dissoconiaceae</taxon>
        <taxon>Dissoconium</taxon>
    </lineage>
</organism>
<feature type="domain" description="ER-bound oxygenase mpaB/mpaB'/Rubber oxygenase catalytic" evidence="2">
    <location>
        <begin position="132"/>
        <end position="334"/>
    </location>
</feature>
<proteinExistence type="predicted"/>
<reference evidence="4" key="2">
    <citation type="submission" date="2020-04" db="EMBL/GenBank/DDBJ databases">
        <authorList>
            <consortium name="NCBI Genome Project"/>
        </authorList>
    </citation>
    <scope>NUCLEOTIDE SEQUENCE</scope>
    <source>
        <strain evidence="4">CBS 342.82</strain>
    </source>
</reference>
<evidence type="ECO:0000313" key="4">
    <source>
        <dbReference type="RefSeq" id="XP_033456287.1"/>
    </source>
</evidence>
<sequence length="449" mass="50917">MVIKQNPTIKLQIGDEVNAWGHKFTWTDRHISEETYKYRRYSYDELGEQAYKALIQLRTSKDQDLYALFKENRDQHPVLQKFWTEVSSTPAWVDWDAVGRGQDVFNRYGMAITLGLAYQSLLGATGSNGRSAETLSRTGGFDLNSVRRRLMETTQFIMQCTESVANLRPDGDGFISILRVRWLHAAVRRRILDLVATRPSYYSVDENGIPINDSDSRYTIVTFSSTVIWQSLPRLGIHLKPQEIEDYLALWRLIAFYIGTPHDEFAQAVTAKATLDSMLLFEYDPTETSKRLARNIIRGLENNPPAYASRSLLETYTRWLNGGELSDSLGIGRPPWYYWVIISSQVALTSIVYNLARNIPAVDGYLSRQFRRDVWRAVREKERGGLDVLSLFTFRLIPELSAAGKKVEPDVVERGAGFVLTADMVAILVALGWAAVLGTTVAAVWHVSS</sequence>
<dbReference type="PANTHER" id="PTHR37539">
    <property type="entry name" value="SECRETED PROTEIN-RELATED"/>
    <property type="match status" value="1"/>
</dbReference>
<reference evidence="4" key="3">
    <citation type="submission" date="2025-08" db="UniProtKB">
        <authorList>
            <consortium name="RefSeq"/>
        </authorList>
    </citation>
    <scope>IDENTIFICATION</scope>
    <source>
        <strain evidence="4">CBS 342.82</strain>
    </source>
</reference>
<evidence type="ECO:0000313" key="3">
    <source>
        <dbReference type="Proteomes" id="UP000504637"/>
    </source>
</evidence>
<dbReference type="GeneID" id="54363594"/>